<organism evidence="1 2">
    <name type="scientific">Racocetra persica</name>
    <dbReference type="NCBI Taxonomy" id="160502"/>
    <lineage>
        <taxon>Eukaryota</taxon>
        <taxon>Fungi</taxon>
        <taxon>Fungi incertae sedis</taxon>
        <taxon>Mucoromycota</taxon>
        <taxon>Glomeromycotina</taxon>
        <taxon>Glomeromycetes</taxon>
        <taxon>Diversisporales</taxon>
        <taxon>Gigasporaceae</taxon>
        <taxon>Racocetra</taxon>
    </lineage>
</organism>
<comment type="caution">
    <text evidence="1">The sequence shown here is derived from an EMBL/GenBank/DDBJ whole genome shotgun (WGS) entry which is preliminary data.</text>
</comment>
<dbReference type="Proteomes" id="UP000789920">
    <property type="component" value="Unassembled WGS sequence"/>
</dbReference>
<keyword evidence="2" id="KW-1185">Reference proteome</keyword>
<protein>
    <submittedName>
        <fullName evidence="1">9664_t:CDS:1</fullName>
    </submittedName>
</protein>
<proteinExistence type="predicted"/>
<evidence type="ECO:0000313" key="2">
    <source>
        <dbReference type="Proteomes" id="UP000789920"/>
    </source>
</evidence>
<feature type="non-terminal residue" evidence="1">
    <location>
        <position position="99"/>
    </location>
</feature>
<evidence type="ECO:0000313" key="1">
    <source>
        <dbReference type="EMBL" id="CAG8724797.1"/>
    </source>
</evidence>
<reference evidence="1" key="1">
    <citation type="submission" date="2021-06" db="EMBL/GenBank/DDBJ databases">
        <authorList>
            <person name="Kallberg Y."/>
            <person name="Tangrot J."/>
            <person name="Rosling A."/>
        </authorList>
    </citation>
    <scope>NUCLEOTIDE SEQUENCE</scope>
    <source>
        <strain evidence="1">MA461A</strain>
    </source>
</reference>
<dbReference type="EMBL" id="CAJVQC010024005">
    <property type="protein sequence ID" value="CAG8724797.1"/>
    <property type="molecule type" value="Genomic_DNA"/>
</dbReference>
<accession>A0ACA9PTS9</accession>
<sequence length="99" mass="11363">MGYIAMPRSAKPNAKEGKAGIDPNNIQLQHGIRFDVLEDKKERAPVAEVSQSTSYFDDLENENRQYHYFAIHGDYLGRTPEHRIQVPFLPNGKLYDSKK</sequence>
<gene>
    <name evidence="1" type="ORF">RPERSI_LOCUS11609</name>
</gene>
<name>A0ACA9PTS9_9GLOM</name>